<evidence type="ECO:0000313" key="1">
    <source>
        <dbReference type="EMBL" id="CCH85487.1"/>
    </source>
</evidence>
<proteinExistence type="predicted"/>
<gene>
    <name evidence="1" type="ordered locus">MODMU_0015</name>
</gene>
<evidence type="ECO:0000313" key="2">
    <source>
        <dbReference type="Proteomes" id="UP000006461"/>
    </source>
</evidence>
<dbReference type="Proteomes" id="UP000006461">
    <property type="component" value="Chromosome"/>
</dbReference>
<dbReference type="HOGENOM" id="CLU_3063557_0_0_11"/>
<accession>I4EQ24</accession>
<organism evidence="1 2">
    <name type="scientific">Modestobacter italicus (strain DSM 44449 / CECT 9708 / BC 501)</name>
    <dbReference type="NCBI Taxonomy" id="2732864"/>
    <lineage>
        <taxon>Bacteria</taxon>
        <taxon>Bacillati</taxon>
        <taxon>Actinomycetota</taxon>
        <taxon>Actinomycetes</taxon>
        <taxon>Geodermatophilales</taxon>
        <taxon>Geodermatophilaceae</taxon>
        <taxon>Modestobacter</taxon>
    </lineage>
</organism>
<dbReference type="EMBL" id="FO203431">
    <property type="protein sequence ID" value="CCH85487.1"/>
    <property type="molecule type" value="Genomic_DNA"/>
</dbReference>
<name>I4EQ24_MODI5</name>
<keyword evidence="2" id="KW-1185">Reference proteome</keyword>
<dbReference type="STRING" id="477641.MODMU_0015"/>
<dbReference type="KEGG" id="mmar:MODMU_0015"/>
<reference evidence="1 2" key="1">
    <citation type="journal article" date="2012" name="J. Bacteriol.">
        <title>Genome Sequence of Radiation-Resistant Modestobacter marinus Strain BC501, a Representative Actinobacterium That Thrives on Calcareous Stone Surfaces.</title>
        <authorList>
            <person name="Normand P."/>
            <person name="Gury J."/>
            <person name="Pujic P."/>
            <person name="Chouaia B."/>
            <person name="Crotti E."/>
            <person name="Brusetti L."/>
            <person name="Daffonchio D."/>
            <person name="Vacherie B."/>
            <person name="Barbe V."/>
            <person name="Medigue C."/>
            <person name="Calteau A."/>
            <person name="Ghodhbane-Gtari F."/>
            <person name="Essoussi I."/>
            <person name="Nouioui I."/>
            <person name="Abbassi-Ghozzi I."/>
            <person name="Gtari M."/>
        </authorList>
    </citation>
    <scope>NUCLEOTIDE SEQUENCE [LARGE SCALE GENOMIC DNA]</scope>
    <source>
        <strain evidence="2">BC 501</strain>
    </source>
</reference>
<protein>
    <submittedName>
        <fullName evidence="1">Uncharacterized protein</fullName>
    </submittedName>
</protein>
<dbReference type="AlphaFoldDB" id="I4EQ24"/>
<sequence>MARALAVSLGAVAVEALATENARGRIDCGPGGGEVGWSRTALRRPTVRRSVNW</sequence>